<gene>
    <name evidence="2" type="ORF">ACFFLM_26535</name>
</gene>
<dbReference type="RefSeq" id="WP_380017486.1">
    <property type="nucleotide sequence ID" value="NZ_JBHLYR010000093.1"/>
</dbReference>
<evidence type="ECO:0000313" key="3">
    <source>
        <dbReference type="Proteomes" id="UP001589733"/>
    </source>
</evidence>
<evidence type="ECO:0000313" key="2">
    <source>
        <dbReference type="EMBL" id="MFB9995494.1"/>
    </source>
</evidence>
<feature type="region of interest" description="Disordered" evidence="1">
    <location>
        <begin position="285"/>
        <end position="307"/>
    </location>
</feature>
<name>A0ABV6B6V6_9DEIO</name>
<protein>
    <submittedName>
        <fullName evidence="2">Uncharacterized protein</fullName>
    </submittedName>
</protein>
<reference evidence="2 3" key="1">
    <citation type="submission" date="2024-09" db="EMBL/GenBank/DDBJ databases">
        <authorList>
            <person name="Sun Q."/>
            <person name="Mori K."/>
        </authorList>
    </citation>
    <scope>NUCLEOTIDE SEQUENCE [LARGE SCALE GENOMIC DNA]</scope>
    <source>
        <strain evidence="2 3">JCM 13503</strain>
    </source>
</reference>
<proteinExistence type="predicted"/>
<evidence type="ECO:0000256" key="1">
    <source>
        <dbReference type="SAM" id="MobiDB-lite"/>
    </source>
</evidence>
<sequence>MKVGLLESRAARLSGYWAAYLKELGVERAVSDLTDAEALALGQESLPGEPVQVQLALGRILALGRVDAVLVPQSAPVANDAWGEALTELLSRRFSSLPTLMPIPDGGPTLETVATEIGLKLAQNPGGMRLALERVKPKSRGAREEMPPLARASRVTVAVIGPRSLLAEDILASGLAPALDALGLHAVFSSDLPVAQVLARAERMEETGQIPAGERELFGAASLLSGKSAVRGVIFVSPARDAAHRAALNRAAARMHAPTLLIDLDAGQTEWSELEAFRDRITLGASARPAAGETGTAGVGNTGDESA</sequence>
<keyword evidence="3" id="KW-1185">Reference proteome</keyword>
<organism evidence="2 3">
    <name type="scientific">Deinococcus oregonensis</name>
    <dbReference type="NCBI Taxonomy" id="1805970"/>
    <lineage>
        <taxon>Bacteria</taxon>
        <taxon>Thermotogati</taxon>
        <taxon>Deinococcota</taxon>
        <taxon>Deinococci</taxon>
        <taxon>Deinococcales</taxon>
        <taxon>Deinococcaceae</taxon>
        <taxon>Deinococcus</taxon>
    </lineage>
</organism>
<comment type="caution">
    <text evidence="2">The sequence shown here is derived from an EMBL/GenBank/DDBJ whole genome shotgun (WGS) entry which is preliminary data.</text>
</comment>
<dbReference type="EMBL" id="JBHLYR010000093">
    <property type="protein sequence ID" value="MFB9995494.1"/>
    <property type="molecule type" value="Genomic_DNA"/>
</dbReference>
<dbReference type="Proteomes" id="UP001589733">
    <property type="component" value="Unassembled WGS sequence"/>
</dbReference>
<accession>A0ABV6B6V6</accession>